<feature type="compositionally biased region" description="Basic and acidic residues" evidence="6">
    <location>
        <begin position="671"/>
        <end position="682"/>
    </location>
</feature>
<evidence type="ECO:0000313" key="12">
    <source>
        <dbReference type="Proteomes" id="UP001501676"/>
    </source>
</evidence>
<dbReference type="RefSeq" id="WP_345728491.1">
    <property type="nucleotide sequence ID" value="NZ_BAAAYN010000017.1"/>
</dbReference>
<name>A0ABP6SX78_9ACTN</name>
<dbReference type="InterPro" id="IPR006091">
    <property type="entry name" value="Acyl-CoA_Oxase/DH_mid-dom"/>
</dbReference>
<evidence type="ECO:0000313" key="11">
    <source>
        <dbReference type="EMBL" id="GAA3387037.1"/>
    </source>
</evidence>
<keyword evidence="5" id="KW-0560">Oxidoreductase</keyword>
<evidence type="ECO:0000256" key="1">
    <source>
        <dbReference type="ARBA" id="ARBA00001974"/>
    </source>
</evidence>
<proteinExistence type="inferred from homology"/>
<dbReference type="Pfam" id="PF02771">
    <property type="entry name" value="Acyl-CoA_dh_N"/>
    <property type="match status" value="1"/>
</dbReference>
<evidence type="ECO:0000256" key="6">
    <source>
        <dbReference type="SAM" id="MobiDB-lite"/>
    </source>
</evidence>
<feature type="domain" description="Acyl-CoA oxidase/dehydrogenase middle" evidence="8">
    <location>
        <begin position="136"/>
        <end position="245"/>
    </location>
</feature>
<dbReference type="InterPro" id="IPR037069">
    <property type="entry name" value="AcylCoA_DH/ox_N_sf"/>
</dbReference>
<dbReference type="EMBL" id="BAAAYN010000017">
    <property type="protein sequence ID" value="GAA3387037.1"/>
    <property type="molecule type" value="Genomic_DNA"/>
</dbReference>
<evidence type="ECO:0000259" key="10">
    <source>
        <dbReference type="Pfam" id="PF22924"/>
    </source>
</evidence>
<feature type="domain" description="Acyl-CoA dehydrogenase/oxidase N-terminal" evidence="9">
    <location>
        <begin position="25"/>
        <end position="130"/>
    </location>
</feature>
<evidence type="ECO:0000256" key="3">
    <source>
        <dbReference type="ARBA" id="ARBA00022630"/>
    </source>
</evidence>
<keyword evidence="3" id="KW-0285">Flavoprotein</keyword>
<reference evidence="12" key="1">
    <citation type="journal article" date="2019" name="Int. J. Syst. Evol. Microbiol.">
        <title>The Global Catalogue of Microorganisms (GCM) 10K type strain sequencing project: providing services to taxonomists for standard genome sequencing and annotation.</title>
        <authorList>
            <consortium name="The Broad Institute Genomics Platform"/>
            <consortium name="The Broad Institute Genome Sequencing Center for Infectious Disease"/>
            <person name="Wu L."/>
            <person name="Ma J."/>
        </authorList>
    </citation>
    <scope>NUCLEOTIDE SEQUENCE [LARGE SCALE GENOMIC DNA]</scope>
    <source>
        <strain evidence="12">JCM 9458</strain>
    </source>
</reference>
<dbReference type="Gene3D" id="1.20.140.10">
    <property type="entry name" value="Butyryl-CoA Dehydrogenase, subunit A, domain 3"/>
    <property type="match status" value="2"/>
</dbReference>
<evidence type="ECO:0000256" key="4">
    <source>
        <dbReference type="ARBA" id="ARBA00022827"/>
    </source>
</evidence>
<dbReference type="InterPro" id="IPR002655">
    <property type="entry name" value="Acyl-CoA_oxidase_C"/>
</dbReference>
<dbReference type="Pfam" id="PF22924">
    <property type="entry name" value="ACOX_C_alpha1"/>
    <property type="match status" value="1"/>
</dbReference>
<evidence type="ECO:0000259" key="8">
    <source>
        <dbReference type="Pfam" id="PF02770"/>
    </source>
</evidence>
<dbReference type="InterPro" id="IPR046373">
    <property type="entry name" value="Acyl-CoA_Oxase/DH_mid-dom_sf"/>
</dbReference>
<dbReference type="Pfam" id="PF02770">
    <property type="entry name" value="Acyl-CoA_dh_M"/>
    <property type="match status" value="1"/>
</dbReference>
<evidence type="ECO:0000256" key="5">
    <source>
        <dbReference type="ARBA" id="ARBA00023002"/>
    </source>
</evidence>
<feature type="domain" description="Acyl-CoA oxidase C-alpha1" evidence="10">
    <location>
        <begin position="281"/>
        <end position="467"/>
    </location>
</feature>
<dbReference type="SUPFAM" id="SSF56645">
    <property type="entry name" value="Acyl-CoA dehydrogenase NM domain-like"/>
    <property type="match status" value="1"/>
</dbReference>
<protein>
    <submittedName>
        <fullName evidence="11">Acyl-CoA dehydrogenase</fullName>
    </submittedName>
</protein>
<evidence type="ECO:0000256" key="2">
    <source>
        <dbReference type="ARBA" id="ARBA00006288"/>
    </source>
</evidence>
<dbReference type="Proteomes" id="UP001501676">
    <property type="component" value="Unassembled WGS sequence"/>
</dbReference>
<comment type="similarity">
    <text evidence="2">Belongs to the acyl-CoA oxidase family.</text>
</comment>
<dbReference type="Pfam" id="PF01756">
    <property type="entry name" value="ACOX"/>
    <property type="match status" value="1"/>
</dbReference>
<sequence>MSDTAVEQPELSELRRVFDGRWARIREEARQALRRPDFGLAGDLDRDAHRQHVWEQLQQLAKVGHSRLGFPTRYGGEGDTGASVASFEMLGYGDLSLMVKSGVQWGLFGGAIQALGTERHHQRYLPAVMSLDLPGCFAMTETGHGSDVQHLRTTATYDPETQEFVVETPHESARKDYIGGAARDARLAVVFAQLITEAESHGVHAFLVPIRDDAGNPCPGVRIGDCGGKAGLSGVDNGRLWFDRVRVPRENLLNRYGDVAEDGTYSSPIENAGRRFFTMLGTLVRGRVSVAGGAGSATQTALAIAVRYGEVRRQFDAPGHEREVALLDYLAHQRALLPALAKTYALRFAQEQLVSTLHELQPADGLATASSPAGVQDAADDGERQSVAESAEEAERRQRELEARAAGLKAIATWHASSTIQACREACGGAGYLTENRLPQLRADTDVFTTFEGDNRVLLQLVAKGLLTGYRDQLGDLDALGMVRFFADQVWEAVAERTSARNLLDRLRRVAPGRDEEGDLRDREWHLALFEDREKHVLDGLARRLRKAGEPGADAFAVFNDAQDHVLRLARVHVELILLEAFTDAVAAVDDPGVRALLDRLCSLFALSTIESDLAWFLGHGRMTPGRAKRVTSAVNELCQELRPHAVTLVEGFGIPEDWLDVPIAQGAEAQRQDAQHEHDTATRAAVRQAG</sequence>
<dbReference type="Gene3D" id="2.40.110.10">
    <property type="entry name" value="Butyryl-CoA Dehydrogenase, subunit A, domain 2"/>
    <property type="match status" value="1"/>
</dbReference>
<dbReference type="InterPro" id="IPR009100">
    <property type="entry name" value="AcylCoA_DH/oxidase_NM_dom_sf"/>
</dbReference>
<dbReference type="InterPro" id="IPR055060">
    <property type="entry name" value="ACOX_C_alpha1"/>
</dbReference>
<keyword evidence="12" id="KW-1185">Reference proteome</keyword>
<dbReference type="SUPFAM" id="SSF47203">
    <property type="entry name" value="Acyl-CoA dehydrogenase C-terminal domain-like"/>
    <property type="match status" value="2"/>
</dbReference>
<evidence type="ECO:0000259" key="7">
    <source>
        <dbReference type="Pfam" id="PF01756"/>
    </source>
</evidence>
<dbReference type="PIRSF" id="PIRSF000168">
    <property type="entry name" value="Acyl-CoA_oxidase"/>
    <property type="match status" value="1"/>
</dbReference>
<dbReference type="InterPro" id="IPR036250">
    <property type="entry name" value="AcylCo_DH-like_C"/>
</dbReference>
<comment type="caution">
    <text evidence="11">The sequence shown here is derived from an EMBL/GenBank/DDBJ whole genome shotgun (WGS) entry which is preliminary data.</text>
</comment>
<dbReference type="PANTHER" id="PTHR10909">
    <property type="entry name" value="ELECTRON TRANSPORT OXIDOREDUCTASE"/>
    <property type="match status" value="1"/>
</dbReference>
<dbReference type="InterPro" id="IPR012258">
    <property type="entry name" value="Acyl-CoA_oxidase"/>
</dbReference>
<dbReference type="Gene3D" id="1.10.540.10">
    <property type="entry name" value="Acyl-CoA dehydrogenase/oxidase, N-terminal domain"/>
    <property type="match status" value="1"/>
</dbReference>
<comment type="cofactor">
    <cofactor evidence="1">
        <name>FAD</name>
        <dbReference type="ChEBI" id="CHEBI:57692"/>
    </cofactor>
</comment>
<feature type="region of interest" description="Disordered" evidence="6">
    <location>
        <begin position="671"/>
        <end position="691"/>
    </location>
</feature>
<feature type="domain" description="Acyl-CoA oxidase C-terminal" evidence="7">
    <location>
        <begin position="527"/>
        <end position="665"/>
    </location>
</feature>
<keyword evidence="4" id="KW-0274">FAD</keyword>
<gene>
    <name evidence="11" type="ORF">GCM10020369_28040</name>
</gene>
<evidence type="ECO:0000259" key="9">
    <source>
        <dbReference type="Pfam" id="PF02771"/>
    </source>
</evidence>
<dbReference type="InterPro" id="IPR013786">
    <property type="entry name" value="AcylCoA_DH/ox_N"/>
</dbReference>
<feature type="region of interest" description="Disordered" evidence="6">
    <location>
        <begin position="366"/>
        <end position="399"/>
    </location>
</feature>
<accession>A0ABP6SX78</accession>
<organism evidence="11 12">
    <name type="scientific">Cryptosporangium minutisporangium</name>
    <dbReference type="NCBI Taxonomy" id="113569"/>
    <lineage>
        <taxon>Bacteria</taxon>
        <taxon>Bacillati</taxon>
        <taxon>Actinomycetota</taxon>
        <taxon>Actinomycetes</taxon>
        <taxon>Cryptosporangiales</taxon>
        <taxon>Cryptosporangiaceae</taxon>
        <taxon>Cryptosporangium</taxon>
    </lineage>
</organism>